<comment type="caution">
    <text evidence="8">The sequence shown here is derived from an EMBL/GenBank/DDBJ whole genome shotgun (WGS) entry which is preliminary data.</text>
</comment>
<dbReference type="InterPro" id="IPR036852">
    <property type="entry name" value="Peptidase_S8/S53_dom_sf"/>
</dbReference>
<feature type="active site" description="Charge relay system" evidence="5">
    <location>
        <position position="96"/>
    </location>
</feature>
<evidence type="ECO:0000256" key="2">
    <source>
        <dbReference type="ARBA" id="ARBA00022670"/>
    </source>
</evidence>
<organism evidence="8 9">
    <name type="scientific">Peribacillus loiseleuriae</name>
    <dbReference type="NCBI Taxonomy" id="1679170"/>
    <lineage>
        <taxon>Bacteria</taxon>
        <taxon>Bacillati</taxon>
        <taxon>Bacillota</taxon>
        <taxon>Bacilli</taxon>
        <taxon>Bacillales</taxon>
        <taxon>Bacillaceae</taxon>
        <taxon>Peribacillus</taxon>
    </lineage>
</organism>
<dbReference type="AlphaFoldDB" id="A0A0K9GT68"/>
<dbReference type="InterPro" id="IPR051048">
    <property type="entry name" value="Peptidase_S8/S53_subtilisin"/>
</dbReference>
<dbReference type="InterPro" id="IPR034202">
    <property type="entry name" value="Subtilisin_Carlsberg-like"/>
</dbReference>
<dbReference type="PROSITE" id="PS00137">
    <property type="entry name" value="SUBTILASE_HIS"/>
    <property type="match status" value="1"/>
</dbReference>
<dbReference type="SUPFAM" id="SSF52743">
    <property type="entry name" value="Subtilisin-like"/>
    <property type="match status" value="1"/>
</dbReference>
<evidence type="ECO:0000259" key="7">
    <source>
        <dbReference type="Pfam" id="PF00082"/>
    </source>
</evidence>
<gene>
    <name evidence="8" type="ORF">AC625_10425</name>
</gene>
<proteinExistence type="inferred from homology"/>
<dbReference type="PROSITE" id="PS00136">
    <property type="entry name" value="SUBTILASE_ASP"/>
    <property type="match status" value="1"/>
</dbReference>
<dbReference type="Gene3D" id="3.40.50.200">
    <property type="entry name" value="Peptidase S8/S53 domain"/>
    <property type="match status" value="1"/>
</dbReference>
<dbReference type="EMBL" id="LFZW01000001">
    <property type="protein sequence ID" value="KMY49889.1"/>
    <property type="molecule type" value="Genomic_DNA"/>
</dbReference>
<dbReference type="InterPro" id="IPR022398">
    <property type="entry name" value="Peptidase_S8_His-AS"/>
</dbReference>
<feature type="active site" description="Charge relay system" evidence="5">
    <location>
        <position position="260"/>
    </location>
</feature>
<comment type="similarity">
    <text evidence="1 5 6">Belongs to the peptidase S8 family.</text>
</comment>
<dbReference type="InterPro" id="IPR000209">
    <property type="entry name" value="Peptidase_S8/S53_dom"/>
</dbReference>
<protein>
    <submittedName>
        <fullName evidence="8">Serine protease</fullName>
    </submittedName>
</protein>
<keyword evidence="9" id="KW-1185">Reference proteome</keyword>
<name>A0A0K9GT68_9BACI</name>
<evidence type="ECO:0000313" key="9">
    <source>
        <dbReference type="Proteomes" id="UP000037146"/>
    </source>
</evidence>
<accession>A0A0K9GT68</accession>
<dbReference type="PRINTS" id="PR00723">
    <property type="entry name" value="SUBTILISIN"/>
</dbReference>
<dbReference type="STRING" id="1679170.AC625_10425"/>
<feature type="active site" description="Charge relay system" evidence="5">
    <location>
        <position position="59"/>
    </location>
</feature>
<keyword evidence="2 5" id="KW-0645">Protease</keyword>
<dbReference type="CDD" id="cd07477">
    <property type="entry name" value="Peptidases_S8_Subtilisin_subset"/>
    <property type="match status" value="1"/>
</dbReference>
<evidence type="ECO:0000256" key="1">
    <source>
        <dbReference type="ARBA" id="ARBA00011073"/>
    </source>
</evidence>
<dbReference type="InterPro" id="IPR015500">
    <property type="entry name" value="Peptidase_S8_subtilisin-rel"/>
</dbReference>
<dbReference type="PANTHER" id="PTHR43399:SF4">
    <property type="entry name" value="CELL WALL-ASSOCIATED PROTEASE"/>
    <property type="match status" value="1"/>
</dbReference>
<evidence type="ECO:0000256" key="6">
    <source>
        <dbReference type="RuleBase" id="RU003355"/>
    </source>
</evidence>
<evidence type="ECO:0000256" key="5">
    <source>
        <dbReference type="PROSITE-ProRule" id="PRU01240"/>
    </source>
</evidence>
<dbReference type="PROSITE" id="PS51892">
    <property type="entry name" value="SUBTILASE"/>
    <property type="match status" value="1"/>
</dbReference>
<dbReference type="Pfam" id="PF00082">
    <property type="entry name" value="Peptidase_S8"/>
    <property type="match status" value="1"/>
</dbReference>
<evidence type="ECO:0000256" key="3">
    <source>
        <dbReference type="ARBA" id="ARBA00022801"/>
    </source>
</evidence>
<reference evidence="9" key="1">
    <citation type="submission" date="2015-07" db="EMBL/GenBank/DDBJ databases">
        <title>Genome sequencing project for genomic taxonomy and phylogenomics of Bacillus-like bacteria.</title>
        <authorList>
            <person name="Liu B."/>
            <person name="Wang J."/>
            <person name="Zhu Y."/>
            <person name="Liu G."/>
            <person name="Chen Q."/>
            <person name="Chen Z."/>
            <person name="Lan J."/>
            <person name="Che J."/>
            <person name="Ge C."/>
            <person name="Shi H."/>
            <person name="Pan Z."/>
            <person name="Liu X."/>
        </authorList>
    </citation>
    <scope>NUCLEOTIDE SEQUENCE [LARGE SCALE GENOMIC DNA]</scope>
    <source>
        <strain evidence="9">FJAT-27997</strain>
    </source>
</reference>
<sequence length="337" mass="35922">MGLNQREKIPLPNVQLIPFRVERITENTVEVPRGIRMIRARSIWREGYKGENIVVAVIDTGCQPDHPDLINQIVGGYNFTGDYNGNPGNFADNNGHGTHVCGIIAAAENGFGVVGAAPKAKLLVLKALTGSGEGTTDNISSAIQYAINWTGPRGEKVRVINMSLGGPSDEAALHLSIKNAVQANIMVVCAAGNEGDGIADTIENSYPAAYPEVVAVGSVNQRGRISRFSNSNGAVDLVAPGEQVVSTFPGNQFAVLSGTSMAAPHVSGAVALLIDKFETILGHELTELDEYNKLLNHTISLGSPEAQEGHGMLKLNHQKVEKLKKLLRGGSFRIENR</sequence>
<dbReference type="InterPro" id="IPR023828">
    <property type="entry name" value="Peptidase_S8_Ser-AS"/>
</dbReference>
<dbReference type="PROSITE" id="PS00138">
    <property type="entry name" value="SUBTILASE_SER"/>
    <property type="match status" value="1"/>
</dbReference>
<evidence type="ECO:0000256" key="4">
    <source>
        <dbReference type="ARBA" id="ARBA00022825"/>
    </source>
</evidence>
<dbReference type="GO" id="GO:0006508">
    <property type="term" value="P:proteolysis"/>
    <property type="evidence" value="ECO:0007669"/>
    <property type="project" value="UniProtKB-KW"/>
</dbReference>
<dbReference type="Proteomes" id="UP000037146">
    <property type="component" value="Unassembled WGS sequence"/>
</dbReference>
<dbReference type="PATRIC" id="fig|1679170.3.peg.2328"/>
<dbReference type="GO" id="GO:0004252">
    <property type="term" value="F:serine-type endopeptidase activity"/>
    <property type="evidence" value="ECO:0007669"/>
    <property type="project" value="UniProtKB-UniRule"/>
</dbReference>
<feature type="domain" description="Peptidase S8/S53" evidence="7">
    <location>
        <begin position="50"/>
        <end position="299"/>
    </location>
</feature>
<dbReference type="InterPro" id="IPR023827">
    <property type="entry name" value="Peptidase_S8_Asp-AS"/>
</dbReference>
<keyword evidence="3 5" id="KW-0378">Hydrolase</keyword>
<dbReference type="PANTHER" id="PTHR43399">
    <property type="entry name" value="SUBTILISIN-RELATED"/>
    <property type="match status" value="1"/>
</dbReference>
<keyword evidence="4 5" id="KW-0720">Serine protease</keyword>
<evidence type="ECO:0000313" key="8">
    <source>
        <dbReference type="EMBL" id="KMY49889.1"/>
    </source>
</evidence>